<dbReference type="InterPro" id="IPR013783">
    <property type="entry name" value="Ig-like_fold"/>
</dbReference>
<keyword evidence="4" id="KW-1185">Reference proteome</keyword>
<comment type="caution">
    <text evidence="3">The sequence shown here is derived from an EMBL/GenBank/DDBJ whole genome shotgun (WGS) entry which is preliminary data.</text>
</comment>
<dbReference type="InterPro" id="IPR000601">
    <property type="entry name" value="PKD_dom"/>
</dbReference>
<proteinExistence type="predicted"/>
<reference evidence="3" key="2">
    <citation type="submission" date="2020-09" db="EMBL/GenBank/DDBJ databases">
        <authorList>
            <person name="Wu Z."/>
        </authorList>
    </citation>
    <scope>NUCLEOTIDE SEQUENCE</scope>
    <source>
        <strain evidence="3">SC17</strain>
    </source>
</reference>
<dbReference type="InterPro" id="IPR035986">
    <property type="entry name" value="PKD_dom_sf"/>
</dbReference>
<gene>
    <name evidence="3" type="ORF">ICJ84_04825</name>
</gene>
<dbReference type="AlphaFoldDB" id="A0A8J6UG47"/>
<feature type="domain" description="PKD" evidence="2">
    <location>
        <begin position="57"/>
        <end position="91"/>
    </location>
</feature>
<evidence type="ECO:0000313" key="3">
    <source>
        <dbReference type="EMBL" id="MBD0834749.1"/>
    </source>
</evidence>
<name>A0A8J6UG47_9FLAO</name>
<dbReference type="RefSeq" id="WP_188215207.1">
    <property type="nucleotide sequence ID" value="NZ_BAABGH010000004.1"/>
</dbReference>
<dbReference type="PROSITE" id="PS51257">
    <property type="entry name" value="PROKAR_LIPOPROTEIN"/>
    <property type="match status" value="1"/>
</dbReference>
<dbReference type="PROSITE" id="PS50093">
    <property type="entry name" value="PKD"/>
    <property type="match status" value="1"/>
</dbReference>
<reference evidence="3" key="1">
    <citation type="journal article" date="2013" name="Int. J. Syst. Evol. Microbiol.">
        <title>Aestuariibaculum suncheonense gen. nov., sp. nov., a marine bacterium of the family Flavobacteriaceae isolated from a tidal flat and emended descriptions of the genera Gaetbulibacter and Tamlana.</title>
        <authorList>
            <person name="Jeong S.H."/>
            <person name="Park M.S."/>
            <person name="Jin H.M."/>
            <person name="Lee K."/>
            <person name="Park W."/>
            <person name="Jeon C.O."/>
        </authorList>
    </citation>
    <scope>NUCLEOTIDE SEQUENCE</scope>
    <source>
        <strain evidence="3">SC17</strain>
    </source>
</reference>
<keyword evidence="1" id="KW-0732">Signal</keyword>
<evidence type="ECO:0000313" key="4">
    <source>
        <dbReference type="Proteomes" id="UP000602057"/>
    </source>
</evidence>
<dbReference type="Gene3D" id="2.60.40.10">
    <property type="entry name" value="Immunoglobulins"/>
    <property type="match status" value="1"/>
</dbReference>
<feature type="chain" id="PRO_5035198062" evidence="1">
    <location>
        <begin position="24"/>
        <end position="293"/>
    </location>
</feature>
<protein>
    <submittedName>
        <fullName evidence="3">PKD domain-containing protein</fullName>
    </submittedName>
</protein>
<dbReference type="Pfam" id="PF18911">
    <property type="entry name" value="PKD_4"/>
    <property type="match status" value="1"/>
</dbReference>
<dbReference type="SUPFAM" id="SSF49299">
    <property type="entry name" value="PKD domain"/>
    <property type="match status" value="1"/>
</dbReference>
<evidence type="ECO:0000259" key="2">
    <source>
        <dbReference type="PROSITE" id="PS50093"/>
    </source>
</evidence>
<dbReference type="Proteomes" id="UP000602057">
    <property type="component" value="Unassembled WGS sequence"/>
</dbReference>
<evidence type="ECO:0000256" key="1">
    <source>
        <dbReference type="SAM" id="SignalP"/>
    </source>
</evidence>
<feature type="signal peptide" evidence="1">
    <location>
        <begin position="1"/>
        <end position="23"/>
    </location>
</feature>
<accession>A0A8J6UG47</accession>
<sequence>MKYKVIKLYTLSIMVLLSLVSCSSDEKEIIEPKADFDFSVTKGKVDFVNKSENADLYLWEFDDGVGSVSVINDPSYVYTKPGTYDVAVTLTVTSRETGLESSVTKTISLVDIPATIVIDGDFSDWDTVSYVENVKGEGSLERIKVQGAGDLICIYLEGNSDMSFFMPELAINTDGDYTTGCVKENWWTNTGFDILGSSPVHGLHTHKIGAESWQWQWTFQSDAGVWWFASDKVTLPNGKVALELALSKEEISKFATLSSEGVDFALIDWAPKWNLKGRIPERGTGQTTIHVKF</sequence>
<dbReference type="EMBL" id="JACVXC010000001">
    <property type="protein sequence ID" value="MBD0834749.1"/>
    <property type="molecule type" value="Genomic_DNA"/>
</dbReference>
<organism evidence="3 4">
    <name type="scientific">Aestuariibaculum suncheonense</name>
    <dbReference type="NCBI Taxonomy" id="1028745"/>
    <lineage>
        <taxon>Bacteria</taxon>
        <taxon>Pseudomonadati</taxon>
        <taxon>Bacteroidota</taxon>
        <taxon>Flavobacteriia</taxon>
        <taxon>Flavobacteriales</taxon>
        <taxon>Flavobacteriaceae</taxon>
    </lineage>
</organism>
<dbReference type="CDD" id="cd00146">
    <property type="entry name" value="PKD"/>
    <property type="match status" value="1"/>
</dbReference>